<proteinExistence type="predicted"/>
<sequence>MPVVHYTLARATMDQVLCSDSSRSLSSTGSLTFTMVMIHNLCSVNHMSVYYLCVCRLLLD</sequence>
<dbReference type="EMBL" id="GBXM01016876">
    <property type="protein sequence ID" value="JAH91701.1"/>
    <property type="molecule type" value="Transcribed_RNA"/>
</dbReference>
<accession>A0A0E9WMZ9</accession>
<protein>
    <submittedName>
        <fullName evidence="1">Uncharacterized protein</fullName>
    </submittedName>
</protein>
<name>A0A0E9WMZ9_ANGAN</name>
<evidence type="ECO:0000313" key="1">
    <source>
        <dbReference type="EMBL" id="JAH91701.1"/>
    </source>
</evidence>
<reference evidence="1" key="1">
    <citation type="submission" date="2014-11" db="EMBL/GenBank/DDBJ databases">
        <authorList>
            <person name="Amaro Gonzalez C."/>
        </authorList>
    </citation>
    <scope>NUCLEOTIDE SEQUENCE</scope>
</reference>
<dbReference type="AlphaFoldDB" id="A0A0E9WMZ9"/>
<reference evidence="1" key="2">
    <citation type="journal article" date="2015" name="Fish Shellfish Immunol.">
        <title>Early steps in the European eel (Anguilla anguilla)-Vibrio vulnificus interaction in the gills: Role of the RtxA13 toxin.</title>
        <authorList>
            <person name="Callol A."/>
            <person name="Pajuelo D."/>
            <person name="Ebbesson L."/>
            <person name="Teles M."/>
            <person name="MacKenzie S."/>
            <person name="Amaro C."/>
        </authorList>
    </citation>
    <scope>NUCLEOTIDE SEQUENCE</scope>
</reference>
<organism evidence="1">
    <name type="scientific">Anguilla anguilla</name>
    <name type="common">European freshwater eel</name>
    <name type="synonym">Muraena anguilla</name>
    <dbReference type="NCBI Taxonomy" id="7936"/>
    <lineage>
        <taxon>Eukaryota</taxon>
        <taxon>Metazoa</taxon>
        <taxon>Chordata</taxon>
        <taxon>Craniata</taxon>
        <taxon>Vertebrata</taxon>
        <taxon>Euteleostomi</taxon>
        <taxon>Actinopterygii</taxon>
        <taxon>Neopterygii</taxon>
        <taxon>Teleostei</taxon>
        <taxon>Anguilliformes</taxon>
        <taxon>Anguillidae</taxon>
        <taxon>Anguilla</taxon>
    </lineage>
</organism>